<proteinExistence type="predicted"/>
<comment type="caution">
    <text evidence="8">The sequence shown here is derived from an EMBL/GenBank/DDBJ whole genome shotgun (WGS) entry which is preliminary data.</text>
</comment>
<dbReference type="InterPro" id="IPR001516">
    <property type="entry name" value="Proton_antipo_N"/>
</dbReference>
<dbReference type="Pfam" id="PF00361">
    <property type="entry name" value="Proton_antipo_M"/>
    <property type="match status" value="1"/>
</dbReference>
<dbReference type="EMBL" id="SDPU01000009">
    <property type="protein sequence ID" value="RYU14853.1"/>
    <property type="molecule type" value="Genomic_DNA"/>
</dbReference>
<feature type="transmembrane region" description="Helical" evidence="6">
    <location>
        <begin position="304"/>
        <end position="326"/>
    </location>
</feature>
<dbReference type="InterPro" id="IPR001024">
    <property type="entry name" value="PLAT/LH2_dom"/>
</dbReference>
<feature type="transmembrane region" description="Helical" evidence="6">
    <location>
        <begin position="114"/>
        <end position="131"/>
    </location>
</feature>
<dbReference type="OrthoDB" id="9811798at2"/>
<dbReference type="PRINTS" id="PR01434">
    <property type="entry name" value="NADHDHGNASE5"/>
</dbReference>
<dbReference type="GO" id="GO:0016020">
    <property type="term" value="C:membrane"/>
    <property type="evidence" value="ECO:0007669"/>
    <property type="project" value="UniProtKB-SubCell"/>
</dbReference>
<feature type="transmembrane region" description="Helical" evidence="6">
    <location>
        <begin position="273"/>
        <end position="297"/>
    </location>
</feature>
<evidence type="ECO:0000313" key="9">
    <source>
        <dbReference type="Proteomes" id="UP000291189"/>
    </source>
</evidence>
<dbReference type="GO" id="GO:0012505">
    <property type="term" value="C:endomembrane system"/>
    <property type="evidence" value="ECO:0007669"/>
    <property type="project" value="UniProtKB-SubCell"/>
</dbReference>
<reference evidence="8 9" key="1">
    <citation type="submission" date="2019-01" db="EMBL/GenBank/DDBJ databases">
        <title>Nocardioides guangzhouensis sp. nov., an actinobacterium isolated from soil.</title>
        <authorList>
            <person name="Fu Y."/>
            <person name="Cai Y."/>
            <person name="Lin Z."/>
            <person name="Chen P."/>
        </authorList>
    </citation>
    <scope>NUCLEOTIDE SEQUENCE [LARGE SCALE GENOMIC DNA]</scope>
    <source>
        <strain evidence="8 9">NBRC 105384</strain>
    </source>
</reference>
<evidence type="ECO:0000256" key="1">
    <source>
        <dbReference type="ARBA" id="ARBA00004127"/>
    </source>
</evidence>
<evidence type="ECO:0000256" key="4">
    <source>
        <dbReference type="ARBA" id="ARBA00023136"/>
    </source>
</evidence>
<dbReference type="InterPro" id="IPR003945">
    <property type="entry name" value="NU5C-like"/>
</dbReference>
<keyword evidence="3 6" id="KW-1133">Transmembrane helix</keyword>
<feature type="transmembrane region" description="Helical" evidence="6">
    <location>
        <begin position="82"/>
        <end position="102"/>
    </location>
</feature>
<dbReference type="GO" id="GO:0015990">
    <property type="term" value="P:electron transport coupled proton transport"/>
    <property type="evidence" value="ECO:0007669"/>
    <property type="project" value="TreeGrafter"/>
</dbReference>
<organism evidence="8 9">
    <name type="scientific">Nocardioides iriomotensis</name>
    <dbReference type="NCBI Taxonomy" id="715784"/>
    <lineage>
        <taxon>Bacteria</taxon>
        <taxon>Bacillati</taxon>
        <taxon>Actinomycetota</taxon>
        <taxon>Actinomycetes</taxon>
        <taxon>Propionibacteriales</taxon>
        <taxon>Nocardioidaceae</taxon>
        <taxon>Nocardioides</taxon>
    </lineage>
</organism>
<feature type="transmembrane region" description="Helical" evidence="6">
    <location>
        <begin position="168"/>
        <end position="187"/>
    </location>
</feature>
<evidence type="ECO:0000256" key="6">
    <source>
        <dbReference type="SAM" id="Phobius"/>
    </source>
</evidence>
<feature type="transmembrane region" description="Helical" evidence="6">
    <location>
        <begin position="593"/>
        <end position="611"/>
    </location>
</feature>
<dbReference type="EC" id="1.6.5.-" evidence="8"/>
<evidence type="ECO:0000256" key="3">
    <source>
        <dbReference type="ARBA" id="ARBA00022989"/>
    </source>
</evidence>
<dbReference type="PANTHER" id="PTHR42829:SF2">
    <property type="entry name" value="NADH-UBIQUINONE OXIDOREDUCTASE CHAIN 5"/>
    <property type="match status" value="1"/>
</dbReference>
<dbReference type="PANTHER" id="PTHR42829">
    <property type="entry name" value="NADH-UBIQUINONE OXIDOREDUCTASE CHAIN 5"/>
    <property type="match status" value="1"/>
</dbReference>
<keyword evidence="2 5" id="KW-0812">Transmembrane</keyword>
<dbReference type="RefSeq" id="WP_129985276.1">
    <property type="nucleotide sequence ID" value="NZ_SDPU01000009.1"/>
</dbReference>
<evidence type="ECO:0000256" key="5">
    <source>
        <dbReference type="RuleBase" id="RU000320"/>
    </source>
</evidence>
<evidence type="ECO:0000313" key="8">
    <source>
        <dbReference type="EMBL" id="RYU14853.1"/>
    </source>
</evidence>
<keyword evidence="4 6" id="KW-0472">Membrane</keyword>
<dbReference type="InterPro" id="IPR018393">
    <property type="entry name" value="NADHpl_OxRdtase_5_subgr"/>
</dbReference>
<feature type="transmembrane region" description="Helical" evidence="6">
    <location>
        <begin position="412"/>
        <end position="435"/>
    </location>
</feature>
<dbReference type="Pfam" id="PF00662">
    <property type="entry name" value="Proton_antipo_N"/>
    <property type="match status" value="1"/>
</dbReference>
<dbReference type="InterPro" id="IPR001750">
    <property type="entry name" value="ND/Mrp_TM"/>
</dbReference>
<evidence type="ECO:0000259" key="7">
    <source>
        <dbReference type="PROSITE" id="PS50095"/>
    </source>
</evidence>
<evidence type="ECO:0000256" key="2">
    <source>
        <dbReference type="ARBA" id="ARBA00022692"/>
    </source>
</evidence>
<feature type="transmembrane region" description="Helical" evidence="6">
    <location>
        <begin position="501"/>
        <end position="519"/>
    </location>
</feature>
<sequence length="613" mass="64519">MSWLVLTLLVVPFVSAVATLGFGHRAEGAGRGIAVGGSLLTLGLATAVAVPHLGAAAPLTHVYAETAATLPPFQLAVLVDPLSAVLLLLAGTVAALVQVYSLGYLRGDSRYPSYAALVSIFTGAMCTVVVADDLWVLLVGWELMGACSYFLISHHWELAEARAGAVKAFLMTRTADLGLLFAILLLGERFGSYRISTILEAVAGQALQRDELWLPAVLVAVSVMGKSAQFPFHTWLPDAMPGPTPISALIHAATMVAAGVFLVARLYPLFVSAPAALTLLALTAAATMFLAALYALVTDDLKRVLAWSTVSQLAYMFGALALGAWSAGVMHLLSHGAFKALLFLAAGSVMHAVGSTSMDRMGGLRTKLPDTFATMTIGFAALAGVVPFVGFFSKDAVIAGAYEGAVHGRLVWPWVAWVLVGSMVLTAVLTVAYSLRAWLLTFFGPEQEHADELDLHEAPPSMRVPLWLLVVPTTIGGFVVLNPAAVLGPEHVEQMFHVGESILMTALVAVTSLVVLALWRSRGRELWPRVVVPHPPVDRLYDAALVRPVRWLARLVVAADRDVVDGYADGAGGTARGVGGLLRLAQNGNVQSYLMVVVVGAAAVAVVAGAVTT</sequence>
<feature type="transmembrane region" description="Helical" evidence="6">
    <location>
        <begin position="372"/>
        <end position="392"/>
    </location>
</feature>
<dbReference type="Gene3D" id="1.20.5.2700">
    <property type="match status" value="1"/>
</dbReference>
<feature type="domain" description="PLAT" evidence="7">
    <location>
        <begin position="114"/>
        <end position="250"/>
    </location>
</feature>
<keyword evidence="8" id="KW-0560">Oxidoreductase</keyword>
<feature type="transmembrane region" description="Helical" evidence="6">
    <location>
        <begin position="464"/>
        <end position="481"/>
    </location>
</feature>
<comment type="subcellular location">
    <subcellularLocation>
        <location evidence="1">Endomembrane system</location>
        <topology evidence="1">Multi-pass membrane protein</topology>
    </subcellularLocation>
    <subcellularLocation>
        <location evidence="5">Membrane</location>
        <topology evidence="5">Multi-pass membrane protein</topology>
    </subcellularLocation>
</comment>
<dbReference type="PROSITE" id="PS50095">
    <property type="entry name" value="PLAT"/>
    <property type="match status" value="1"/>
</dbReference>
<gene>
    <name evidence="8" type="ORF">ETU37_02395</name>
</gene>
<dbReference type="Proteomes" id="UP000291189">
    <property type="component" value="Unassembled WGS sequence"/>
</dbReference>
<dbReference type="NCBIfam" id="TIGR01974">
    <property type="entry name" value="NDH_I_L"/>
    <property type="match status" value="1"/>
</dbReference>
<feature type="transmembrane region" description="Helical" evidence="6">
    <location>
        <begin position="332"/>
        <end position="352"/>
    </location>
</feature>
<dbReference type="GO" id="GO:0042773">
    <property type="term" value="P:ATP synthesis coupled electron transport"/>
    <property type="evidence" value="ECO:0007669"/>
    <property type="project" value="InterPro"/>
</dbReference>
<accession>A0A4Q5J8H2</accession>
<dbReference type="AlphaFoldDB" id="A0A4Q5J8H2"/>
<keyword evidence="9" id="KW-1185">Reference proteome</keyword>
<dbReference type="PRINTS" id="PR01435">
    <property type="entry name" value="NPOXDRDTASE5"/>
</dbReference>
<feature type="transmembrane region" description="Helical" evidence="6">
    <location>
        <begin position="248"/>
        <end position="267"/>
    </location>
</feature>
<name>A0A4Q5J8H2_9ACTN</name>
<dbReference type="GO" id="GO:0008137">
    <property type="term" value="F:NADH dehydrogenase (ubiquinone) activity"/>
    <property type="evidence" value="ECO:0007669"/>
    <property type="project" value="InterPro"/>
</dbReference>
<dbReference type="GO" id="GO:0003954">
    <property type="term" value="F:NADH dehydrogenase activity"/>
    <property type="evidence" value="ECO:0007669"/>
    <property type="project" value="TreeGrafter"/>
</dbReference>
<protein>
    <submittedName>
        <fullName evidence="8">NADH-quinone oxidoreductase subunit L</fullName>
        <ecNumber evidence="8">1.6.5.-</ecNumber>
    </submittedName>
</protein>